<dbReference type="EMBL" id="AZMM01017248">
    <property type="protein sequence ID" value="ETJ26764.1"/>
    <property type="molecule type" value="Genomic_DNA"/>
</dbReference>
<reference evidence="8" key="1">
    <citation type="submission" date="2013-12" db="EMBL/GenBank/DDBJ databases">
        <title>A Varibaculum cambriense genome reconstructed from a premature infant gut community with otherwise low bacterial novelty that shifts toward anaerobic metabolism during the third week of life.</title>
        <authorList>
            <person name="Brown C.T."/>
            <person name="Sharon I."/>
            <person name="Thomas B.C."/>
            <person name="Castelle C.J."/>
            <person name="Morowitz M.J."/>
            <person name="Banfield J.F."/>
        </authorList>
    </citation>
    <scope>NUCLEOTIDE SEQUENCE</scope>
</reference>
<feature type="non-terminal residue" evidence="8">
    <location>
        <position position="74"/>
    </location>
</feature>
<sequence length="74" mass="8483">LDVPLKEASRFGIMNTDANNRIVEFEEKPAEPKSTKASMGIYIFDWKRLRNMLVTAEKSNVDMSDFGKNVIPNY</sequence>
<comment type="similarity">
    <text evidence="1">Belongs to the bacterial/plant glucose-1-phosphate adenylyltransferase family.</text>
</comment>
<dbReference type="PANTHER" id="PTHR43523:SF2">
    <property type="entry name" value="GLUCOSE-1-PHOSPHATE ADENYLYLTRANSFERASE"/>
    <property type="match status" value="1"/>
</dbReference>
<dbReference type="PANTHER" id="PTHR43523">
    <property type="entry name" value="GLUCOSE-1-PHOSPHATE ADENYLYLTRANSFERASE-RELATED"/>
    <property type="match status" value="1"/>
</dbReference>
<comment type="caution">
    <text evidence="8">The sequence shown here is derived from an EMBL/GenBank/DDBJ whole genome shotgun (WGS) entry which is preliminary data.</text>
</comment>
<evidence type="ECO:0000256" key="1">
    <source>
        <dbReference type="ARBA" id="ARBA00010443"/>
    </source>
</evidence>
<evidence type="ECO:0000256" key="2">
    <source>
        <dbReference type="ARBA" id="ARBA00022679"/>
    </source>
</evidence>
<dbReference type="GO" id="GO:0005978">
    <property type="term" value="P:glycogen biosynthetic process"/>
    <property type="evidence" value="ECO:0007669"/>
    <property type="project" value="UniProtKB-KW"/>
</dbReference>
<dbReference type="PROSITE" id="PS00810">
    <property type="entry name" value="ADP_GLC_PYROPHOSPH_3"/>
    <property type="match status" value="1"/>
</dbReference>
<keyword evidence="5" id="KW-0067">ATP-binding</keyword>
<dbReference type="GO" id="GO:0008878">
    <property type="term" value="F:glucose-1-phosphate adenylyltransferase activity"/>
    <property type="evidence" value="ECO:0007669"/>
    <property type="project" value="InterPro"/>
</dbReference>
<keyword evidence="6" id="KW-0320">Glycogen biosynthesis</keyword>
<organism evidence="8">
    <name type="scientific">human gut metagenome</name>
    <dbReference type="NCBI Taxonomy" id="408170"/>
    <lineage>
        <taxon>unclassified sequences</taxon>
        <taxon>metagenomes</taxon>
        <taxon>organismal metagenomes</taxon>
    </lineage>
</organism>
<name>W1XD92_9ZZZZ</name>
<feature type="non-terminal residue" evidence="8">
    <location>
        <position position="1"/>
    </location>
</feature>
<dbReference type="GO" id="GO:0005524">
    <property type="term" value="F:ATP binding"/>
    <property type="evidence" value="ECO:0007669"/>
    <property type="project" value="UniProtKB-KW"/>
</dbReference>
<keyword evidence="3 8" id="KW-0548">Nucleotidyltransferase</keyword>
<evidence type="ECO:0000256" key="5">
    <source>
        <dbReference type="ARBA" id="ARBA00022840"/>
    </source>
</evidence>
<protein>
    <submittedName>
        <fullName evidence="8">Glucose-1-phosphate adenylyltransferase</fullName>
    </submittedName>
</protein>
<keyword evidence="2 8" id="KW-0808">Transferase</keyword>
<proteinExistence type="inferred from homology"/>
<dbReference type="SUPFAM" id="SSF53448">
    <property type="entry name" value="Nucleotide-diphospho-sugar transferases"/>
    <property type="match status" value="1"/>
</dbReference>
<evidence type="ECO:0000256" key="3">
    <source>
        <dbReference type="ARBA" id="ARBA00022695"/>
    </source>
</evidence>
<accession>W1XD92</accession>
<feature type="domain" description="Nucleotidyl transferase" evidence="7">
    <location>
        <begin position="3"/>
        <end position="73"/>
    </location>
</feature>
<dbReference type="AlphaFoldDB" id="W1XD92"/>
<evidence type="ECO:0000256" key="4">
    <source>
        <dbReference type="ARBA" id="ARBA00022741"/>
    </source>
</evidence>
<gene>
    <name evidence="8" type="ORF">Q604_UNBC17248G0001</name>
</gene>
<dbReference type="InterPro" id="IPR005835">
    <property type="entry name" value="NTP_transferase_dom"/>
</dbReference>
<dbReference type="InterPro" id="IPR011831">
    <property type="entry name" value="ADP-Glc_PPase"/>
</dbReference>
<dbReference type="InterPro" id="IPR005836">
    <property type="entry name" value="ADP_Glu_pyroP_CS"/>
</dbReference>
<dbReference type="InterPro" id="IPR029044">
    <property type="entry name" value="Nucleotide-diphossugar_trans"/>
</dbReference>
<evidence type="ECO:0000256" key="6">
    <source>
        <dbReference type="ARBA" id="ARBA00023056"/>
    </source>
</evidence>
<dbReference type="Gene3D" id="3.90.550.10">
    <property type="entry name" value="Spore Coat Polysaccharide Biosynthesis Protein SpsA, Chain A"/>
    <property type="match status" value="1"/>
</dbReference>
<evidence type="ECO:0000313" key="8">
    <source>
        <dbReference type="EMBL" id="ETJ26764.1"/>
    </source>
</evidence>
<keyword evidence="4" id="KW-0547">Nucleotide-binding</keyword>
<evidence type="ECO:0000259" key="7">
    <source>
        <dbReference type="Pfam" id="PF00483"/>
    </source>
</evidence>
<dbReference type="Pfam" id="PF00483">
    <property type="entry name" value="NTP_transferase"/>
    <property type="match status" value="1"/>
</dbReference>